<dbReference type="PANTHER" id="PTHR24390:SF79">
    <property type="entry name" value="ASPARAGINE-RICH ZINC FINGER PROTEIN AZF1"/>
    <property type="match status" value="1"/>
</dbReference>
<dbReference type="WBParaSite" id="TCNE_0001622201-mRNA-1">
    <property type="protein sequence ID" value="TCNE_0001622201-mRNA-1"/>
    <property type="gene ID" value="TCNE_0001622201"/>
</dbReference>
<dbReference type="PROSITE" id="PS50157">
    <property type="entry name" value="ZINC_FINGER_C2H2_2"/>
    <property type="match status" value="4"/>
</dbReference>
<evidence type="ECO:0000313" key="9">
    <source>
        <dbReference type="EMBL" id="VDM47542.1"/>
    </source>
</evidence>
<evidence type="ECO:0000256" key="1">
    <source>
        <dbReference type="ARBA" id="ARBA00004123"/>
    </source>
</evidence>
<keyword evidence="5" id="KW-0862">Zinc</keyword>
<evidence type="ECO:0000313" key="10">
    <source>
        <dbReference type="Proteomes" id="UP000050794"/>
    </source>
</evidence>
<dbReference type="SUPFAM" id="SSF57667">
    <property type="entry name" value="beta-beta-alpha zinc fingers"/>
    <property type="match status" value="2"/>
</dbReference>
<evidence type="ECO:0000256" key="4">
    <source>
        <dbReference type="ARBA" id="ARBA00022771"/>
    </source>
</evidence>
<evidence type="ECO:0000256" key="3">
    <source>
        <dbReference type="ARBA" id="ARBA00022737"/>
    </source>
</evidence>
<reference evidence="9 10" key="2">
    <citation type="submission" date="2018-11" db="EMBL/GenBank/DDBJ databases">
        <authorList>
            <consortium name="Pathogen Informatics"/>
        </authorList>
    </citation>
    <scope>NUCLEOTIDE SEQUENCE [LARGE SCALE GENOMIC DNA]</scope>
</reference>
<dbReference type="GO" id="GO:0006357">
    <property type="term" value="P:regulation of transcription by RNA polymerase II"/>
    <property type="evidence" value="ECO:0007669"/>
    <property type="project" value="TreeGrafter"/>
</dbReference>
<evidence type="ECO:0000256" key="2">
    <source>
        <dbReference type="ARBA" id="ARBA00022723"/>
    </source>
</evidence>
<dbReference type="Gene3D" id="3.30.160.60">
    <property type="entry name" value="Classic Zinc Finger"/>
    <property type="match status" value="3"/>
</dbReference>
<dbReference type="PROSITE" id="PS00028">
    <property type="entry name" value="ZINC_FINGER_C2H2_1"/>
    <property type="match status" value="8"/>
</dbReference>
<keyword evidence="2" id="KW-0479">Metal-binding</keyword>
<dbReference type="GO" id="GO:0003700">
    <property type="term" value="F:DNA-binding transcription factor activity"/>
    <property type="evidence" value="ECO:0007669"/>
    <property type="project" value="TreeGrafter"/>
</dbReference>
<gene>
    <name evidence="9" type="ORF">TCNE_LOCUS16221</name>
</gene>
<dbReference type="Proteomes" id="UP000050794">
    <property type="component" value="Unassembled WGS sequence"/>
</dbReference>
<dbReference type="GO" id="GO:0005634">
    <property type="term" value="C:nucleus"/>
    <property type="evidence" value="ECO:0007669"/>
    <property type="project" value="UniProtKB-SubCell"/>
</dbReference>
<dbReference type="SMART" id="SM00355">
    <property type="entry name" value="ZnF_C2H2"/>
    <property type="match status" value="10"/>
</dbReference>
<dbReference type="InterPro" id="IPR013087">
    <property type="entry name" value="Znf_C2H2_type"/>
</dbReference>
<keyword evidence="4 7" id="KW-0863">Zinc-finger</keyword>
<feature type="domain" description="C2H2-type" evidence="8">
    <location>
        <begin position="347"/>
        <end position="374"/>
    </location>
</feature>
<evidence type="ECO:0000313" key="11">
    <source>
        <dbReference type="WBParaSite" id="TCNE_0001622201-mRNA-1"/>
    </source>
</evidence>
<accession>A0A183V651</accession>
<dbReference type="AlphaFoldDB" id="A0A183V651"/>
<feature type="domain" description="C2H2-type" evidence="8">
    <location>
        <begin position="264"/>
        <end position="291"/>
    </location>
</feature>
<sequence length="451" mass="52505">MSWARCDKQSMFIVIRVVHLQALSNTTVDSSFDMNNRSEHSLSWVWRCGDTVKCRCLWSDCTAIFDDLQQLTFHLDEHIGVLSHDSLPSNTCPVVECGFRLKSFVELRRHLHMHKFHAHRQHIGLLTVLQRADLLYLTTCGFAPSSRIVYEGALMKCEWSECGMLFEDILKYADHVRFHIDLLGAEDRDQRFLLRCSWRECMVGFRNKANLRVHVRHHSGDKATACPFCGAFFASNSKLFYHLLRKSAPAGELNRSGWYVQEDLLCILCQKRFDSDCLLREHCRRHVMKHKCDFCAITVDSPSALHRHIFSVHAKRRNYHCNNCSKRFAQKGDLDRHMALHRDELEFVCEVCNEKFRWRKQLTAHLRKHDKDYKQHTHLCHLCEAKYANGYGLSRHLVKKHNCPIPDGFTRFQYKKCADGFARLQTKRCLSKALATKLGIAHEDIGSVTVV</sequence>
<dbReference type="GO" id="GO:0008270">
    <property type="term" value="F:zinc ion binding"/>
    <property type="evidence" value="ECO:0007669"/>
    <property type="project" value="UniProtKB-KW"/>
</dbReference>
<comment type="subcellular location">
    <subcellularLocation>
        <location evidence="1">Nucleus</location>
    </subcellularLocation>
</comment>
<dbReference type="Pfam" id="PF00096">
    <property type="entry name" value="zf-C2H2"/>
    <property type="match status" value="2"/>
</dbReference>
<reference evidence="11" key="1">
    <citation type="submission" date="2016-06" db="UniProtKB">
        <authorList>
            <consortium name="WormBaseParasite"/>
        </authorList>
    </citation>
    <scope>IDENTIFICATION</scope>
</reference>
<dbReference type="FunFam" id="3.30.160.60:FF:000110">
    <property type="entry name" value="Zinc finger protein-like"/>
    <property type="match status" value="1"/>
</dbReference>
<feature type="domain" description="C2H2-type" evidence="8">
    <location>
        <begin position="194"/>
        <end position="223"/>
    </location>
</feature>
<name>A0A183V651_TOXCA</name>
<evidence type="ECO:0000256" key="7">
    <source>
        <dbReference type="PROSITE-ProRule" id="PRU00042"/>
    </source>
</evidence>
<feature type="domain" description="C2H2-type" evidence="8">
    <location>
        <begin position="319"/>
        <end position="346"/>
    </location>
</feature>
<keyword evidence="6" id="KW-0539">Nucleus</keyword>
<dbReference type="GO" id="GO:0000978">
    <property type="term" value="F:RNA polymerase II cis-regulatory region sequence-specific DNA binding"/>
    <property type="evidence" value="ECO:0007669"/>
    <property type="project" value="TreeGrafter"/>
</dbReference>
<keyword evidence="10" id="KW-1185">Reference proteome</keyword>
<evidence type="ECO:0000256" key="5">
    <source>
        <dbReference type="ARBA" id="ARBA00022833"/>
    </source>
</evidence>
<proteinExistence type="predicted"/>
<evidence type="ECO:0000259" key="8">
    <source>
        <dbReference type="PROSITE" id="PS50157"/>
    </source>
</evidence>
<protein>
    <submittedName>
        <fullName evidence="11">Histone H4 transcription factor</fullName>
    </submittedName>
</protein>
<dbReference type="EMBL" id="UYWY01023420">
    <property type="protein sequence ID" value="VDM47542.1"/>
    <property type="molecule type" value="Genomic_DNA"/>
</dbReference>
<evidence type="ECO:0000256" key="6">
    <source>
        <dbReference type="ARBA" id="ARBA00023242"/>
    </source>
</evidence>
<keyword evidence="3" id="KW-0677">Repeat</keyword>
<organism evidence="10 11">
    <name type="scientific">Toxocara canis</name>
    <name type="common">Canine roundworm</name>
    <dbReference type="NCBI Taxonomy" id="6265"/>
    <lineage>
        <taxon>Eukaryota</taxon>
        <taxon>Metazoa</taxon>
        <taxon>Ecdysozoa</taxon>
        <taxon>Nematoda</taxon>
        <taxon>Chromadorea</taxon>
        <taxon>Rhabditida</taxon>
        <taxon>Spirurina</taxon>
        <taxon>Ascaridomorpha</taxon>
        <taxon>Ascaridoidea</taxon>
        <taxon>Toxocaridae</taxon>
        <taxon>Toxocara</taxon>
    </lineage>
</organism>
<dbReference type="InterPro" id="IPR036236">
    <property type="entry name" value="Znf_C2H2_sf"/>
</dbReference>
<dbReference type="PANTHER" id="PTHR24390">
    <property type="entry name" value="ZINC FINGER PROTEIN"/>
    <property type="match status" value="1"/>
</dbReference>